<geneLocation type="mitochondrion" evidence="3"/>
<keyword evidence="2" id="KW-0472">Membrane</keyword>
<dbReference type="GeneID" id="38575588"/>
<accession>A0A3G2Z7C7</accession>
<feature type="region of interest" description="Disordered" evidence="1">
    <location>
        <begin position="75"/>
        <end position="97"/>
    </location>
</feature>
<reference evidence="3" key="1">
    <citation type="submission" date="2017-12" db="EMBL/GenBank/DDBJ databases">
        <title>The complete mitochondrial genome of the lichenized fungus Heterodermia speciosa.</title>
        <authorList>
            <person name="Baker C.F."/>
            <person name="Keepers K.G."/>
            <person name="Pogoda C.S."/>
            <person name="Tripp E.A."/>
            <person name="Lendemer J.C."/>
            <person name="Kane N.C."/>
        </authorList>
    </citation>
    <scope>NUCLEOTIDE SEQUENCE</scope>
</reference>
<name>A0A3G2Z7C7_9LECA</name>
<sequence length="207" mass="24133">MFRIQNFKCLKSIISRYIMLFILWLSKNYFNIRLIIITINFLLLGDVTMVPEFEGVYAVDPSSAYIHAMEAGDTSSQATGNTSSQATGNNDGVPEDIDEINKKTKKKLEFYQETEKNLRSLNEFLHDFKDDMKISNKQRNLVCEMIGMNRKDLDDAIKDKDIEALGFVRSIYRKVWEGNKIDINKALDERLRYIRSKGFNPDDYPYR</sequence>
<dbReference type="AlphaFoldDB" id="A0A3G2Z7C7"/>
<feature type="transmembrane region" description="Helical" evidence="2">
    <location>
        <begin position="21"/>
        <end position="44"/>
    </location>
</feature>
<keyword evidence="3" id="KW-0496">Mitochondrion</keyword>
<dbReference type="EMBL" id="MG711806">
    <property type="protein sequence ID" value="AYP35442.1"/>
    <property type="molecule type" value="Genomic_DNA"/>
</dbReference>
<dbReference type="RefSeq" id="YP_009546702.1">
    <property type="nucleotide sequence ID" value="NC_040159.1"/>
</dbReference>
<keyword evidence="2" id="KW-0812">Transmembrane</keyword>
<gene>
    <name evidence="3" type="primary">ORF4</name>
</gene>
<keyword evidence="2" id="KW-1133">Transmembrane helix</keyword>
<evidence type="ECO:0000313" key="3">
    <source>
        <dbReference type="EMBL" id="AYP35442.1"/>
    </source>
</evidence>
<protein>
    <submittedName>
        <fullName evidence="3">Uncharacterized protein</fullName>
    </submittedName>
</protein>
<organism evidence="3">
    <name type="scientific">Heterodermia speciosa</name>
    <dbReference type="NCBI Taxonomy" id="116794"/>
    <lineage>
        <taxon>Eukaryota</taxon>
        <taxon>Fungi</taxon>
        <taxon>Dikarya</taxon>
        <taxon>Ascomycota</taxon>
        <taxon>Pezizomycotina</taxon>
        <taxon>Lecanoromycetes</taxon>
        <taxon>OSLEUM clade</taxon>
        <taxon>Lecanoromycetidae</taxon>
        <taxon>Caliciales</taxon>
        <taxon>Physciaceae</taxon>
        <taxon>Heterodermia</taxon>
    </lineage>
</organism>
<proteinExistence type="predicted"/>
<feature type="compositionally biased region" description="Polar residues" evidence="1">
    <location>
        <begin position="75"/>
        <end position="90"/>
    </location>
</feature>
<evidence type="ECO:0000256" key="2">
    <source>
        <dbReference type="SAM" id="Phobius"/>
    </source>
</evidence>
<evidence type="ECO:0000256" key="1">
    <source>
        <dbReference type="SAM" id="MobiDB-lite"/>
    </source>
</evidence>